<reference evidence="4" key="1">
    <citation type="submission" date="2018-02" db="EMBL/GenBank/DDBJ databases">
        <title>Genome sequencing of Solimonas sp. HR-BB.</title>
        <authorList>
            <person name="Lee Y."/>
            <person name="Jeon C.O."/>
        </authorList>
    </citation>
    <scope>NUCLEOTIDE SEQUENCE [LARGE SCALE GENOMIC DNA]</scope>
    <source>
        <strain evidence="4">HR-U</strain>
    </source>
</reference>
<dbReference type="InterPro" id="IPR011042">
    <property type="entry name" value="6-blade_b-propeller_TolB-like"/>
</dbReference>
<dbReference type="Proteomes" id="UP000239590">
    <property type="component" value="Unassembled WGS sequence"/>
</dbReference>
<name>A0A2S7IM35_9BACT</name>
<proteinExistence type="predicted"/>
<dbReference type="InterPro" id="IPR054539">
    <property type="entry name" value="Beta-prop_PDH"/>
</dbReference>
<evidence type="ECO:0000313" key="4">
    <source>
        <dbReference type="Proteomes" id="UP000239590"/>
    </source>
</evidence>
<dbReference type="Gene3D" id="2.120.10.30">
    <property type="entry name" value="TolB, C-terminal domain"/>
    <property type="match status" value="1"/>
</dbReference>
<feature type="region of interest" description="Disordered" evidence="1">
    <location>
        <begin position="38"/>
        <end position="64"/>
    </location>
</feature>
<dbReference type="PANTHER" id="PTHR19328:SF55">
    <property type="entry name" value="BLR6566 PROTEIN"/>
    <property type="match status" value="1"/>
</dbReference>
<evidence type="ECO:0000256" key="1">
    <source>
        <dbReference type="SAM" id="MobiDB-lite"/>
    </source>
</evidence>
<dbReference type="OrthoDB" id="9811395at2"/>
<evidence type="ECO:0000313" key="3">
    <source>
        <dbReference type="EMBL" id="PQA58745.1"/>
    </source>
</evidence>
<dbReference type="AlphaFoldDB" id="A0A2S7IM35"/>
<feature type="domain" description="Pyrroloquinoline quinone-dependent pyranose dehydrogenase beta-propeller" evidence="2">
    <location>
        <begin position="81"/>
        <end position="449"/>
    </location>
</feature>
<dbReference type="Pfam" id="PF22807">
    <property type="entry name" value="TrAA12"/>
    <property type="match status" value="1"/>
</dbReference>
<protein>
    <submittedName>
        <fullName evidence="3">L-sorbosone dehydrogenase</fullName>
    </submittedName>
</protein>
<organism evidence="3 4">
    <name type="scientific">Siphonobacter curvatus</name>
    <dbReference type="NCBI Taxonomy" id="2094562"/>
    <lineage>
        <taxon>Bacteria</taxon>
        <taxon>Pseudomonadati</taxon>
        <taxon>Bacteroidota</taxon>
        <taxon>Cytophagia</taxon>
        <taxon>Cytophagales</taxon>
        <taxon>Cytophagaceae</taxon>
        <taxon>Siphonobacter</taxon>
    </lineage>
</organism>
<evidence type="ECO:0000259" key="2">
    <source>
        <dbReference type="Pfam" id="PF22807"/>
    </source>
</evidence>
<sequence length="452" mass="49429">MNMNANRFHSSFSALSILGAGMMVVMCTQCVQKSKDDASQTDSTAVTTPVAEPTVQLPEPSKPKNKFSNIIGWSDGQMPQAPAGFVVTEYAGNLKSPRWAYQLPNGDVLIVESNTETKGAKRVQEQVSGKIKSRSDDGLSANRITLLRDNNKDGKPDMRETFLSGLNQPFGIVLIKKDLYVANTDGVYKFPYNEGDTKITAKGQKILELPAGGYNNHWTRNLLTNADGSKIYISVGSGSNVAEHGMENEVRRANILQINPDGTGEKIFASGLRNPVGMDWEPRTKQLWTAVNERDELGDELVPDYLAHVKEGAFYGWPFAYWGAHEDPRMAGKNPELVKKTVVPDVDLGSHTASLGLAFYKGDKFPEAYRQGAFIGQHGSWNRSELVGYKVVFVPFKNGKPAGKPQDFLTGFIANPESGEVYGRPVGTFVLKDGSMLVTDDGGGKVWRVAAK</sequence>
<comment type="caution">
    <text evidence="3">The sequence shown here is derived from an EMBL/GenBank/DDBJ whole genome shotgun (WGS) entry which is preliminary data.</text>
</comment>
<accession>A0A2S7IM35</accession>
<dbReference type="SUPFAM" id="SSF50952">
    <property type="entry name" value="Soluble quinoprotein glucose dehydrogenase"/>
    <property type="match status" value="1"/>
</dbReference>
<dbReference type="InterPro" id="IPR011041">
    <property type="entry name" value="Quinoprot_gluc/sorb_DH_b-prop"/>
</dbReference>
<dbReference type="PANTHER" id="PTHR19328">
    <property type="entry name" value="HEDGEHOG-INTERACTING PROTEIN"/>
    <property type="match status" value="1"/>
</dbReference>
<dbReference type="EMBL" id="PTRA01000001">
    <property type="protein sequence ID" value="PQA58745.1"/>
    <property type="molecule type" value="Genomic_DNA"/>
</dbReference>
<keyword evidence="4" id="KW-1185">Reference proteome</keyword>
<gene>
    <name evidence="3" type="ORF">C5O19_03515</name>
</gene>
<feature type="compositionally biased region" description="Low complexity" evidence="1">
    <location>
        <begin position="44"/>
        <end position="55"/>
    </location>
</feature>